<comment type="caution">
    <text evidence="2">The sequence shown here is derived from an EMBL/GenBank/DDBJ whole genome shotgun (WGS) entry which is preliminary data.</text>
</comment>
<reference evidence="2 3" key="1">
    <citation type="submission" date="2017-12" db="EMBL/GenBank/DDBJ databases">
        <title>Comparative genomics of Botrytis spp.</title>
        <authorList>
            <person name="Valero-Jimenez C.A."/>
            <person name="Tapia P."/>
            <person name="Veloso J."/>
            <person name="Silva-Moreno E."/>
            <person name="Staats M."/>
            <person name="Valdes J.H."/>
            <person name="Van Kan J.A.L."/>
        </authorList>
    </citation>
    <scope>NUCLEOTIDE SEQUENCE [LARGE SCALE GENOMIC DNA]</scope>
    <source>
        <strain evidence="2 3">MUCL3349</strain>
    </source>
</reference>
<feature type="compositionally biased region" description="Basic and acidic residues" evidence="1">
    <location>
        <begin position="46"/>
        <end position="64"/>
    </location>
</feature>
<protein>
    <submittedName>
        <fullName evidence="2">Uncharacterized protein</fullName>
    </submittedName>
</protein>
<dbReference type="EMBL" id="PQXO01000295">
    <property type="protein sequence ID" value="TGO86521.1"/>
    <property type="molecule type" value="Genomic_DNA"/>
</dbReference>
<dbReference type="AlphaFoldDB" id="A0A4Z1KKC6"/>
<dbReference type="Proteomes" id="UP000297280">
    <property type="component" value="Unassembled WGS sequence"/>
</dbReference>
<feature type="region of interest" description="Disordered" evidence="1">
    <location>
        <begin position="18"/>
        <end position="64"/>
    </location>
</feature>
<keyword evidence="3" id="KW-1185">Reference proteome</keyword>
<organism evidence="2 3">
    <name type="scientific">Botrytis porri</name>
    <dbReference type="NCBI Taxonomy" id="87229"/>
    <lineage>
        <taxon>Eukaryota</taxon>
        <taxon>Fungi</taxon>
        <taxon>Dikarya</taxon>
        <taxon>Ascomycota</taxon>
        <taxon>Pezizomycotina</taxon>
        <taxon>Leotiomycetes</taxon>
        <taxon>Helotiales</taxon>
        <taxon>Sclerotiniaceae</taxon>
        <taxon>Botrytis</taxon>
    </lineage>
</organism>
<evidence type="ECO:0000313" key="3">
    <source>
        <dbReference type="Proteomes" id="UP000297280"/>
    </source>
</evidence>
<gene>
    <name evidence="2" type="ORF">BPOR_0296g00040</name>
</gene>
<evidence type="ECO:0000256" key="1">
    <source>
        <dbReference type="SAM" id="MobiDB-lite"/>
    </source>
</evidence>
<sequence>MEEVNRVLPNQHFHWLQHRSTDGSNLVLVRRSPQGSGLESIDDQGEERQQEKRGGMKTEEGGIE</sequence>
<name>A0A4Z1KKC6_9HELO</name>
<proteinExistence type="predicted"/>
<accession>A0A4Z1KKC6</accession>
<evidence type="ECO:0000313" key="2">
    <source>
        <dbReference type="EMBL" id="TGO86521.1"/>
    </source>
</evidence>